<protein>
    <submittedName>
        <fullName evidence="3">Helix-turn-helix domain-containing protein</fullName>
    </submittedName>
</protein>
<dbReference type="Pfam" id="PF13556">
    <property type="entry name" value="HTH_30"/>
    <property type="match status" value="1"/>
</dbReference>
<dbReference type="InterPro" id="IPR042070">
    <property type="entry name" value="PucR_C-HTH_sf"/>
</dbReference>
<feature type="region of interest" description="Disordered" evidence="1">
    <location>
        <begin position="1"/>
        <end position="21"/>
    </location>
</feature>
<reference evidence="3 4" key="1">
    <citation type="submission" date="2024-10" db="EMBL/GenBank/DDBJ databases">
        <title>The Natural Products Discovery Center: Release of the First 8490 Sequenced Strains for Exploring Actinobacteria Biosynthetic Diversity.</title>
        <authorList>
            <person name="Kalkreuter E."/>
            <person name="Kautsar S.A."/>
            <person name="Yang D."/>
            <person name="Bader C.D."/>
            <person name="Teijaro C.N."/>
            <person name="Fluegel L."/>
            <person name="Davis C.M."/>
            <person name="Simpson J.R."/>
            <person name="Lauterbach L."/>
            <person name="Steele A.D."/>
            <person name="Gui C."/>
            <person name="Meng S."/>
            <person name="Li G."/>
            <person name="Viehrig K."/>
            <person name="Ye F."/>
            <person name="Su P."/>
            <person name="Kiefer A.F."/>
            <person name="Nichols A."/>
            <person name="Cepeda A.J."/>
            <person name="Yan W."/>
            <person name="Fan B."/>
            <person name="Jiang Y."/>
            <person name="Adhikari A."/>
            <person name="Zheng C.-J."/>
            <person name="Schuster L."/>
            <person name="Cowan T.M."/>
            <person name="Smanski M.J."/>
            <person name="Chevrette M.G."/>
            <person name="De Carvalho L.P.S."/>
            <person name="Shen B."/>
        </authorList>
    </citation>
    <scope>NUCLEOTIDE SEQUENCE [LARGE SCALE GENOMIC DNA]</scope>
    <source>
        <strain evidence="3 4">NPDC004550</strain>
    </source>
</reference>
<evidence type="ECO:0000313" key="3">
    <source>
        <dbReference type="EMBL" id="MFF0458227.1"/>
    </source>
</evidence>
<keyword evidence="4" id="KW-1185">Reference proteome</keyword>
<dbReference type="Gene3D" id="1.10.10.2840">
    <property type="entry name" value="PucR C-terminal helix-turn-helix domain"/>
    <property type="match status" value="1"/>
</dbReference>
<feature type="compositionally biased region" description="Basic residues" evidence="1">
    <location>
        <begin position="11"/>
        <end position="20"/>
    </location>
</feature>
<evidence type="ECO:0000313" key="4">
    <source>
        <dbReference type="Proteomes" id="UP001601521"/>
    </source>
</evidence>
<name>A0ABW6NUV9_9NOCA</name>
<dbReference type="InterPro" id="IPR025736">
    <property type="entry name" value="PucR_C-HTH_dom"/>
</dbReference>
<proteinExistence type="predicted"/>
<comment type="caution">
    <text evidence="3">The sequence shown here is derived from an EMBL/GenBank/DDBJ whole genome shotgun (WGS) entry which is preliminary data.</text>
</comment>
<feature type="region of interest" description="Disordered" evidence="1">
    <location>
        <begin position="35"/>
        <end position="56"/>
    </location>
</feature>
<dbReference type="EMBL" id="JBIALX010000023">
    <property type="protein sequence ID" value="MFF0458227.1"/>
    <property type="molecule type" value="Genomic_DNA"/>
</dbReference>
<accession>A0ABW6NUV9</accession>
<dbReference type="Proteomes" id="UP001601521">
    <property type="component" value="Unassembled WGS sequence"/>
</dbReference>
<evidence type="ECO:0000256" key="1">
    <source>
        <dbReference type="SAM" id="MobiDB-lite"/>
    </source>
</evidence>
<gene>
    <name evidence="3" type="ORF">ACFYTH_33130</name>
</gene>
<dbReference type="RefSeq" id="WP_387255714.1">
    <property type="nucleotide sequence ID" value="NZ_JBIALX010000023.1"/>
</dbReference>
<organism evidence="3 4">
    <name type="scientific">Nocardia africana</name>
    <dbReference type="NCBI Taxonomy" id="134964"/>
    <lineage>
        <taxon>Bacteria</taxon>
        <taxon>Bacillati</taxon>
        <taxon>Actinomycetota</taxon>
        <taxon>Actinomycetes</taxon>
        <taxon>Mycobacteriales</taxon>
        <taxon>Nocardiaceae</taxon>
        <taxon>Nocardia</taxon>
    </lineage>
</organism>
<sequence length="56" mass="6434">MFSETDMNRQRTARQSHIHPKIIDYRVRRIGQLTGFAPARSDTTPQALPDQPLRSA</sequence>
<evidence type="ECO:0000259" key="2">
    <source>
        <dbReference type="Pfam" id="PF13556"/>
    </source>
</evidence>
<feature type="domain" description="PucR C-terminal helix-turn-helix" evidence="2">
    <location>
        <begin position="2"/>
        <end position="43"/>
    </location>
</feature>